<dbReference type="PANTHER" id="PTHR36768">
    <property type="entry name" value="ATP-DEPENDENT HELICASE/DEOXYRIBONUCLEASE SUBUNIT B"/>
    <property type="match status" value="1"/>
</dbReference>
<dbReference type="AlphaFoldDB" id="A0A6A5BDW9"/>
<comment type="caution">
    <text evidence="2">The sequence shown here is derived from an EMBL/GenBank/DDBJ whole genome shotgun (WGS) entry which is preliminary data.</text>
</comment>
<dbReference type="OrthoDB" id="10252314at2759"/>
<dbReference type="Proteomes" id="UP000444721">
    <property type="component" value="Unassembled WGS sequence"/>
</dbReference>
<reference evidence="2 3" key="1">
    <citation type="journal article" date="2019" name="Sci. Rep.">
        <title>Nanopore sequencing improves the draft genome of the human pathogenic amoeba Naegleria fowleri.</title>
        <authorList>
            <person name="Liechti N."/>
            <person name="Schurch N."/>
            <person name="Bruggmann R."/>
            <person name="Wittwer M."/>
        </authorList>
    </citation>
    <scope>NUCLEOTIDE SEQUENCE [LARGE SCALE GENOMIC DNA]</scope>
    <source>
        <strain evidence="2 3">ATCC 30894</strain>
    </source>
</reference>
<keyword evidence="1" id="KW-1133">Transmembrane helix</keyword>
<evidence type="ECO:0000256" key="1">
    <source>
        <dbReference type="SAM" id="Phobius"/>
    </source>
</evidence>
<keyword evidence="1" id="KW-0812">Transmembrane</keyword>
<gene>
    <name evidence="2" type="ORF">FDP41_009075</name>
</gene>
<feature type="transmembrane region" description="Helical" evidence="1">
    <location>
        <begin position="12"/>
        <end position="29"/>
    </location>
</feature>
<dbReference type="VEuPathDB" id="AmoebaDB:NF0026340"/>
<dbReference type="GeneID" id="68116292"/>
<dbReference type="RefSeq" id="XP_044557540.1">
    <property type="nucleotide sequence ID" value="XM_044712996.1"/>
</dbReference>
<dbReference type="EMBL" id="VFQX01000066">
    <property type="protein sequence ID" value="KAF0972826.1"/>
    <property type="molecule type" value="Genomic_DNA"/>
</dbReference>
<dbReference type="OMA" id="YVDSHED"/>
<dbReference type="PANTHER" id="PTHR36768:SF1">
    <property type="entry name" value="ATP-DEPENDENT HELICASE_DEOXYRIBONUCLEASE SUBUNIT B"/>
    <property type="match status" value="1"/>
</dbReference>
<protein>
    <submittedName>
        <fullName evidence="2">Uncharacterized protein</fullName>
    </submittedName>
</protein>
<evidence type="ECO:0000313" key="3">
    <source>
        <dbReference type="Proteomes" id="UP000444721"/>
    </source>
</evidence>
<accession>A0A6A5BDW9</accession>
<evidence type="ECO:0000313" key="2">
    <source>
        <dbReference type="EMBL" id="KAF0972826.1"/>
    </source>
</evidence>
<organism evidence="2 3">
    <name type="scientific">Naegleria fowleri</name>
    <name type="common">Brain eating amoeba</name>
    <dbReference type="NCBI Taxonomy" id="5763"/>
    <lineage>
        <taxon>Eukaryota</taxon>
        <taxon>Discoba</taxon>
        <taxon>Heterolobosea</taxon>
        <taxon>Tetramitia</taxon>
        <taxon>Eutetramitia</taxon>
        <taxon>Vahlkampfiidae</taxon>
        <taxon>Naegleria</taxon>
    </lineage>
</organism>
<feature type="transmembrane region" description="Helical" evidence="1">
    <location>
        <begin position="210"/>
        <end position="230"/>
    </location>
</feature>
<keyword evidence="3" id="KW-1185">Reference proteome</keyword>
<dbReference type="VEuPathDB" id="AmoebaDB:NfTy_046450"/>
<proteinExistence type="predicted"/>
<keyword evidence="1" id="KW-0472">Membrane</keyword>
<dbReference type="VEuPathDB" id="AmoebaDB:FDP41_009075"/>
<sequence length="236" mass="27516">MSKQNRRRRLGYDSVVMLFMIIIIMGLMANHQQHVKAHKIGDAIPMLKRIQFNEKRTEWSEVPYGDAPRFGLSKKITITGVAAILEAFLEAPKADANTDKYYEELIMQTKDDLKLAFSFHHPNFETPWITLFSKGTLDTATNRMQYQFLKRIDFLFIYHGDTIKEIKYTLDYYDENDESTYRPSTINNDIEVNYYWQEVIEKDTSTALSALYFISFIFGSLILVAAVSQLPNTQFM</sequence>
<name>A0A6A5BDW9_NAEFO</name>